<dbReference type="OrthoDB" id="336088at2759"/>
<gene>
    <name evidence="7" type="ORF">AAE3_LOCUS7398</name>
</gene>
<evidence type="ECO:0000256" key="1">
    <source>
        <dbReference type="ARBA" id="ARBA00022723"/>
    </source>
</evidence>
<dbReference type="InterPro" id="IPR017884">
    <property type="entry name" value="SANT_dom"/>
</dbReference>
<dbReference type="InterPro" id="IPR029617">
    <property type="entry name" value="Snt2"/>
</dbReference>
<dbReference type="Gene3D" id="1.10.10.60">
    <property type="entry name" value="Homeodomain-like"/>
    <property type="match status" value="1"/>
</dbReference>
<dbReference type="InterPro" id="IPR034732">
    <property type="entry name" value="EPHD"/>
</dbReference>
<dbReference type="GO" id="GO:0043565">
    <property type="term" value="F:sequence-specific DNA binding"/>
    <property type="evidence" value="ECO:0007669"/>
    <property type="project" value="InterPro"/>
</dbReference>
<dbReference type="EMBL" id="CACVBS010000047">
    <property type="protein sequence ID" value="CAA7265141.1"/>
    <property type="molecule type" value="Genomic_DNA"/>
</dbReference>
<dbReference type="SMART" id="SM00717">
    <property type="entry name" value="SANT"/>
    <property type="match status" value="1"/>
</dbReference>
<evidence type="ECO:0000313" key="8">
    <source>
        <dbReference type="Proteomes" id="UP000467700"/>
    </source>
</evidence>
<dbReference type="Pfam" id="PF13832">
    <property type="entry name" value="zf-HC5HC2H_2"/>
    <property type="match status" value="1"/>
</dbReference>
<dbReference type="SMART" id="SM00401">
    <property type="entry name" value="ZnF_GATA"/>
    <property type="match status" value="1"/>
</dbReference>
<dbReference type="Gene3D" id="3.30.40.10">
    <property type="entry name" value="Zinc/RING finger domain, C3HC4 (zinc finger)"/>
    <property type="match status" value="1"/>
</dbReference>
<dbReference type="PANTHER" id="PTHR47672:SF1">
    <property type="entry name" value="E3 UBIQUITIN-PROTEIN LIGASE SNT2"/>
    <property type="match status" value="1"/>
</dbReference>
<dbReference type="GO" id="GO:0048189">
    <property type="term" value="C:Lid2 complex"/>
    <property type="evidence" value="ECO:0007669"/>
    <property type="project" value="TreeGrafter"/>
</dbReference>
<dbReference type="InterPro" id="IPR013083">
    <property type="entry name" value="Znf_RING/FYVE/PHD"/>
</dbReference>
<feature type="domain" description="SANT" evidence="5">
    <location>
        <begin position="371"/>
        <end position="419"/>
    </location>
</feature>
<evidence type="ECO:0000256" key="3">
    <source>
        <dbReference type="ARBA" id="ARBA00022833"/>
    </source>
</evidence>
<keyword evidence="2" id="KW-0863">Zinc-finger</keyword>
<dbReference type="GO" id="GO:0008270">
    <property type="term" value="F:zinc ion binding"/>
    <property type="evidence" value="ECO:0007669"/>
    <property type="project" value="UniProtKB-KW"/>
</dbReference>
<sequence>MSFPVYLRNGDQVKLTDFSKTMFTAHPVGTPGMKMRPKAMRTSNICTLDDVSDRPVADPRLLLAAIYSEVCDINQLRAKCHVVHRDKISDLSGWKKRPDRFYFNRLFDPYIKKEFEVIPSHDVRNLPDEIRDVLISRYEYVVAEKEVIPDLTDAIRLCDTCQEWCSSPDSVLCDRCKKYFHMRHEEEVDSHEIRHPTPAAPIKLKSNAPAARGRGRPRKDKSLAEKEENLPVKHFNMWPFRQHTVAEDTLDPEDLIFPRTASRVGPKYQANVPSAPDPYNISPEIEERGGDNTIEVLSILNTLTESELAEAEEIKKRLTNDTNLQSSVDWLTEAIRRLSEAAMDSTTSMSSVKMTPTRIEKWKKNETAYKDKEWSRQEEVAFEDAIMQHGAELRAVRDEVSTRSIYEVVRFYGHWKNSKLGLATRRWKAAAQYLRPRPPRYMTLAEASGGQRLEPDDDSSIIAQPSKTPSCGACRTRESKVWWKAPKGLPTNILCDACGTNWRKYADLNVRPLREELLPTTKMREKREGTPLAGPSNKRARTSVSSAQSTPPPTISIAPQNRCSACLKTGPAGKVLKCKKCGFRVHGGICGAVVDPTAVDSWTCELCENEETLEASLNPDCLLCPRSANEDKRKKPWPPSDSFLRACKPTEGQGWAHVVCAVFTPGLDFRDPARLRLVEGINTLSRHKWSTKCCLCGEIEGAVIRCSDCPREFHASCAWKQGHKFGFEIQPIKSSRRGMTRTVQFKGETGCMDAIVSCKDHDRSKRDIYDLCETNEGGETALEIYCKAYKRAPVTHGHGLLRKARHLDTILSNLRIETYGSTNHYPTSFGNGRDPECYRCHSQFSPFFYPISETSVVNGHQEGKQTWMCHKCHFELNETTTNAKPMVGIVS</sequence>
<dbReference type="InterPro" id="IPR011011">
    <property type="entry name" value="Znf_FYVE_PHD"/>
</dbReference>
<organism evidence="7 8">
    <name type="scientific">Cyclocybe aegerita</name>
    <name type="common">Black poplar mushroom</name>
    <name type="synonym">Agrocybe aegerita</name>
    <dbReference type="NCBI Taxonomy" id="1973307"/>
    <lineage>
        <taxon>Eukaryota</taxon>
        <taxon>Fungi</taxon>
        <taxon>Dikarya</taxon>
        <taxon>Basidiomycota</taxon>
        <taxon>Agaricomycotina</taxon>
        <taxon>Agaricomycetes</taxon>
        <taxon>Agaricomycetidae</taxon>
        <taxon>Agaricales</taxon>
        <taxon>Agaricineae</taxon>
        <taxon>Bolbitiaceae</taxon>
        <taxon>Cyclocybe</taxon>
    </lineage>
</organism>
<comment type="caution">
    <text evidence="7">The sequence shown here is derived from an EMBL/GenBank/DDBJ whole genome shotgun (WGS) entry which is preliminary data.</text>
</comment>
<keyword evidence="3" id="KW-0862">Zinc</keyword>
<dbReference type="CDD" id="cd15571">
    <property type="entry name" value="ePHD"/>
    <property type="match status" value="1"/>
</dbReference>
<keyword evidence="8" id="KW-1185">Reference proteome</keyword>
<dbReference type="AlphaFoldDB" id="A0A8S0XSX2"/>
<dbReference type="SUPFAM" id="SSF46689">
    <property type="entry name" value="Homeodomain-like"/>
    <property type="match status" value="1"/>
</dbReference>
<dbReference type="Proteomes" id="UP000467700">
    <property type="component" value="Unassembled WGS sequence"/>
</dbReference>
<feature type="region of interest" description="Disordered" evidence="4">
    <location>
        <begin position="448"/>
        <end position="469"/>
    </location>
</feature>
<feature type="domain" description="PHD-type" evidence="6">
    <location>
        <begin position="618"/>
        <end position="741"/>
    </location>
</feature>
<dbReference type="SUPFAM" id="SSF57716">
    <property type="entry name" value="Glucocorticoid receptor-like (DNA-binding domain)"/>
    <property type="match status" value="1"/>
</dbReference>
<dbReference type="SUPFAM" id="SSF57903">
    <property type="entry name" value="FYVE/PHD zinc finger"/>
    <property type="match status" value="2"/>
</dbReference>
<name>A0A8S0XSX2_CYCAE</name>
<dbReference type="Gene3D" id="2.30.30.490">
    <property type="match status" value="1"/>
</dbReference>
<evidence type="ECO:0000259" key="5">
    <source>
        <dbReference type="PROSITE" id="PS51293"/>
    </source>
</evidence>
<dbReference type="InterPro" id="IPR009057">
    <property type="entry name" value="Homeodomain-like_sf"/>
</dbReference>
<evidence type="ECO:0000256" key="4">
    <source>
        <dbReference type="SAM" id="MobiDB-lite"/>
    </source>
</evidence>
<evidence type="ECO:0000256" key="2">
    <source>
        <dbReference type="ARBA" id="ARBA00022771"/>
    </source>
</evidence>
<dbReference type="InterPro" id="IPR000679">
    <property type="entry name" value="Znf_GATA"/>
</dbReference>
<dbReference type="InterPro" id="IPR043151">
    <property type="entry name" value="BAH_sf"/>
</dbReference>
<evidence type="ECO:0000313" key="7">
    <source>
        <dbReference type="EMBL" id="CAA7265141.1"/>
    </source>
</evidence>
<dbReference type="PANTHER" id="PTHR47672">
    <property type="entry name" value="E3 UBIQUITIN-PROTEIN LIGASE SNT2"/>
    <property type="match status" value="1"/>
</dbReference>
<dbReference type="PROSITE" id="PS51805">
    <property type="entry name" value="EPHD"/>
    <property type="match status" value="1"/>
</dbReference>
<evidence type="ECO:0000259" key="6">
    <source>
        <dbReference type="PROSITE" id="PS51805"/>
    </source>
</evidence>
<feature type="region of interest" description="Disordered" evidence="4">
    <location>
        <begin position="190"/>
        <end position="226"/>
    </location>
</feature>
<dbReference type="GO" id="GO:0036205">
    <property type="term" value="P:histone catabolic process"/>
    <property type="evidence" value="ECO:0007669"/>
    <property type="project" value="TreeGrafter"/>
</dbReference>
<dbReference type="GO" id="GO:0006355">
    <property type="term" value="P:regulation of DNA-templated transcription"/>
    <property type="evidence" value="ECO:0007669"/>
    <property type="project" value="InterPro"/>
</dbReference>
<dbReference type="InterPro" id="IPR001005">
    <property type="entry name" value="SANT/Myb"/>
</dbReference>
<accession>A0A8S0XSX2</accession>
<dbReference type="PROSITE" id="PS51293">
    <property type="entry name" value="SANT"/>
    <property type="match status" value="1"/>
</dbReference>
<feature type="region of interest" description="Disordered" evidence="4">
    <location>
        <begin position="522"/>
        <end position="555"/>
    </location>
</feature>
<proteinExistence type="predicted"/>
<protein>
    <submittedName>
        <fullName evidence="7">Uncharacterized protein</fullName>
    </submittedName>
</protein>
<keyword evidence="1" id="KW-0479">Metal-binding</keyword>
<reference evidence="7 8" key="1">
    <citation type="submission" date="2020-01" db="EMBL/GenBank/DDBJ databases">
        <authorList>
            <person name="Gupta K D."/>
        </authorList>
    </citation>
    <scope>NUCLEOTIDE SEQUENCE [LARGE SCALE GENOMIC DNA]</scope>
</reference>
<dbReference type="GO" id="GO:0004842">
    <property type="term" value="F:ubiquitin-protein transferase activity"/>
    <property type="evidence" value="ECO:0007669"/>
    <property type="project" value="TreeGrafter"/>
</dbReference>